<organism evidence="1 2">
    <name type="scientific">Nannocystis pusilla</name>
    <dbReference type="NCBI Taxonomy" id="889268"/>
    <lineage>
        <taxon>Bacteria</taxon>
        <taxon>Pseudomonadati</taxon>
        <taxon>Myxococcota</taxon>
        <taxon>Polyangia</taxon>
        <taxon>Nannocystales</taxon>
        <taxon>Nannocystaceae</taxon>
        <taxon>Nannocystis</taxon>
    </lineage>
</organism>
<gene>
    <name evidence="1" type="ORF">OV079_02520</name>
</gene>
<protein>
    <submittedName>
        <fullName evidence="1">Uncharacterized protein</fullName>
    </submittedName>
</protein>
<reference evidence="1" key="1">
    <citation type="submission" date="2022-11" db="EMBL/GenBank/DDBJ databases">
        <title>Minimal conservation of predation-associated metabolite biosynthetic gene clusters underscores biosynthetic potential of Myxococcota including descriptions for ten novel species: Archangium lansinium sp. nov., Myxococcus landrumus sp. nov., Nannocystis bai.</title>
        <authorList>
            <person name="Ahearne A."/>
            <person name="Stevens C."/>
            <person name="Phillips K."/>
        </authorList>
    </citation>
    <scope>NUCLEOTIDE SEQUENCE</scope>
    <source>
        <strain evidence="1">Na p29</strain>
    </source>
</reference>
<accession>A0A9X3EIR2</accession>
<comment type="caution">
    <text evidence="1">The sequence shown here is derived from an EMBL/GenBank/DDBJ whole genome shotgun (WGS) entry which is preliminary data.</text>
</comment>
<evidence type="ECO:0000313" key="1">
    <source>
        <dbReference type="EMBL" id="MCY1004460.1"/>
    </source>
</evidence>
<keyword evidence="2" id="KW-1185">Reference proteome</keyword>
<dbReference type="RefSeq" id="WP_267766010.1">
    <property type="nucleotide sequence ID" value="NZ_JAPNKE010000002.1"/>
</dbReference>
<dbReference type="Proteomes" id="UP001150924">
    <property type="component" value="Unassembled WGS sequence"/>
</dbReference>
<evidence type="ECO:0000313" key="2">
    <source>
        <dbReference type="Proteomes" id="UP001150924"/>
    </source>
</evidence>
<dbReference type="AlphaFoldDB" id="A0A9X3EIR2"/>
<dbReference type="EMBL" id="JAPNKE010000002">
    <property type="protein sequence ID" value="MCY1004460.1"/>
    <property type="molecule type" value="Genomic_DNA"/>
</dbReference>
<name>A0A9X3EIR2_9BACT</name>
<proteinExistence type="predicted"/>
<sequence>MMPNRAATVTPTGDGTGAEVMLKGPSASNTFEADGRRVTVVVQSRPALGSELLWHDEADEATDLALAEVDAGGIATWKGAVPLPAREAGREYQLLIKEHEHFNSDSGPRSRVVYADAFKV</sequence>